<organism evidence="2 3">
    <name type="scientific">Sclerotinia sclerotiorum (strain ATCC 18683 / 1980 / Ss-1)</name>
    <name type="common">White mold</name>
    <name type="synonym">Whetzelinia sclerotiorum</name>
    <dbReference type="NCBI Taxonomy" id="665079"/>
    <lineage>
        <taxon>Eukaryota</taxon>
        <taxon>Fungi</taxon>
        <taxon>Dikarya</taxon>
        <taxon>Ascomycota</taxon>
        <taxon>Pezizomycotina</taxon>
        <taxon>Leotiomycetes</taxon>
        <taxon>Helotiales</taxon>
        <taxon>Sclerotiniaceae</taxon>
        <taxon>Sclerotinia</taxon>
    </lineage>
</organism>
<proteinExistence type="predicted"/>
<feature type="signal peptide" evidence="1">
    <location>
        <begin position="1"/>
        <end position="32"/>
    </location>
</feature>
<feature type="chain" id="PRO_5002706142" evidence="1">
    <location>
        <begin position="33"/>
        <end position="171"/>
    </location>
</feature>
<sequence length="171" mass="19215">MGLVVGNGVSFSFSFYWRALYILWLAMGDSDGFNDCKRLGDWDMRDTHVYDSPLQFQMESVHISRFMKPQLSCNNTIYWNLDTSSTTCPTALPIPPPLASIFTIACLSLRTTPVLFNPQVSTPATAKLIHHPQKEFGPINMLSLLILHFLRFSPIPNQPANQITSKLGIPN</sequence>
<accession>A7EKP3</accession>
<evidence type="ECO:0000313" key="3">
    <source>
        <dbReference type="Proteomes" id="UP000001312"/>
    </source>
</evidence>
<name>A7EKP3_SCLS1</name>
<gene>
    <name evidence="2" type="ORF">SS1G_05890</name>
</gene>
<dbReference type="HOGENOM" id="CLU_1563812_0_0_1"/>
<evidence type="ECO:0000313" key="2">
    <source>
        <dbReference type="EMBL" id="EDO03409.1"/>
    </source>
</evidence>
<evidence type="ECO:0000256" key="1">
    <source>
        <dbReference type="SAM" id="SignalP"/>
    </source>
</evidence>
<dbReference type="Proteomes" id="UP000001312">
    <property type="component" value="Unassembled WGS sequence"/>
</dbReference>
<dbReference type="EMBL" id="CH476627">
    <property type="protein sequence ID" value="EDO03409.1"/>
    <property type="molecule type" value="Genomic_DNA"/>
</dbReference>
<keyword evidence="3" id="KW-1185">Reference proteome</keyword>
<dbReference type="AlphaFoldDB" id="A7EKP3"/>
<dbReference type="KEGG" id="ssl:SS1G_05890"/>
<dbReference type="InParanoid" id="A7EKP3"/>
<dbReference type="GeneID" id="5489440"/>
<reference evidence="3" key="1">
    <citation type="journal article" date="2011" name="PLoS Genet.">
        <title>Genomic analysis of the necrotrophic fungal pathogens Sclerotinia sclerotiorum and Botrytis cinerea.</title>
        <authorList>
            <person name="Amselem J."/>
            <person name="Cuomo C.A."/>
            <person name="van Kan J.A."/>
            <person name="Viaud M."/>
            <person name="Benito E.P."/>
            <person name="Couloux A."/>
            <person name="Coutinho P.M."/>
            <person name="de Vries R.P."/>
            <person name="Dyer P.S."/>
            <person name="Fillinger S."/>
            <person name="Fournier E."/>
            <person name="Gout L."/>
            <person name="Hahn M."/>
            <person name="Kohn L."/>
            <person name="Lapalu N."/>
            <person name="Plummer K.M."/>
            <person name="Pradier J.M."/>
            <person name="Quevillon E."/>
            <person name="Sharon A."/>
            <person name="Simon A."/>
            <person name="ten Have A."/>
            <person name="Tudzynski B."/>
            <person name="Tudzynski P."/>
            <person name="Wincker P."/>
            <person name="Andrew M."/>
            <person name="Anthouard V."/>
            <person name="Beever R.E."/>
            <person name="Beffa R."/>
            <person name="Benoit I."/>
            <person name="Bouzid O."/>
            <person name="Brault B."/>
            <person name="Chen Z."/>
            <person name="Choquer M."/>
            <person name="Collemare J."/>
            <person name="Cotton P."/>
            <person name="Danchin E.G."/>
            <person name="Da Silva C."/>
            <person name="Gautier A."/>
            <person name="Giraud C."/>
            <person name="Giraud T."/>
            <person name="Gonzalez C."/>
            <person name="Grossetete S."/>
            <person name="Guldener U."/>
            <person name="Henrissat B."/>
            <person name="Howlett B.J."/>
            <person name="Kodira C."/>
            <person name="Kretschmer M."/>
            <person name="Lappartient A."/>
            <person name="Leroch M."/>
            <person name="Levis C."/>
            <person name="Mauceli E."/>
            <person name="Neuveglise C."/>
            <person name="Oeser B."/>
            <person name="Pearson M."/>
            <person name="Poulain J."/>
            <person name="Poussereau N."/>
            <person name="Quesneville H."/>
            <person name="Rascle C."/>
            <person name="Schumacher J."/>
            <person name="Segurens B."/>
            <person name="Sexton A."/>
            <person name="Silva E."/>
            <person name="Sirven C."/>
            <person name="Soanes D.M."/>
            <person name="Talbot N.J."/>
            <person name="Templeton M."/>
            <person name="Yandava C."/>
            <person name="Yarden O."/>
            <person name="Zeng Q."/>
            <person name="Rollins J.A."/>
            <person name="Lebrun M.H."/>
            <person name="Dickman M."/>
        </authorList>
    </citation>
    <scope>NUCLEOTIDE SEQUENCE [LARGE SCALE GENOMIC DNA]</scope>
    <source>
        <strain evidence="3">ATCC 18683 / 1980 / Ss-1</strain>
    </source>
</reference>
<protein>
    <submittedName>
        <fullName evidence="2">Uncharacterized protein</fullName>
    </submittedName>
</protein>
<dbReference type="RefSeq" id="XP_001592968.1">
    <property type="nucleotide sequence ID" value="XM_001592918.1"/>
</dbReference>
<keyword evidence="1" id="KW-0732">Signal</keyword>